<evidence type="ECO:0000256" key="2">
    <source>
        <dbReference type="PIRSR" id="PIRSR639126-1"/>
    </source>
</evidence>
<dbReference type="AlphaFoldDB" id="A0A8J2W5V4"/>
<dbReference type="PANTHER" id="PTHR12510">
    <property type="entry name" value="TROPONIN C-AKIN-1 PROTEIN"/>
    <property type="match status" value="1"/>
</dbReference>
<evidence type="ECO:0000313" key="6">
    <source>
        <dbReference type="EMBL" id="CAG9573532.1"/>
    </source>
</evidence>
<feature type="domain" description="Gamma-glutamylcyclotransferase AIG2-like" evidence="5">
    <location>
        <begin position="5"/>
        <end position="118"/>
    </location>
</feature>
<dbReference type="InterPro" id="IPR036568">
    <property type="entry name" value="GGCT-like_sf"/>
</dbReference>
<sequence length="158" mass="18529">MSHKVFVYGTLKRNEPNHHWLTDPKNGVGTFMTEGKTKNKYPLIIGTRYNIPFLLQAPGKGHHVKGEIYEVDDLMLSKLDILEDHPNYYVREVDDIVPISGSQSENIKCWVYFLKNFRPELLSKQQFECYSSNGDHGLKYMERSNRDPNDDYYPEVKR</sequence>
<evidence type="ECO:0000256" key="1">
    <source>
        <dbReference type="ARBA" id="ARBA00008861"/>
    </source>
</evidence>
<evidence type="ECO:0000313" key="7">
    <source>
        <dbReference type="Proteomes" id="UP000789524"/>
    </source>
</evidence>
<keyword evidence="7" id="KW-1185">Reference proteome</keyword>
<comment type="similarity">
    <text evidence="1 3">Belongs to the gamma-glutamylcyclotransferase family.</text>
</comment>
<dbReference type="EMBL" id="CAKASE010000070">
    <property type="protein sequence ID" value="CAG9573532.1"/>
    <property type="molecule type" value="Genomic_DNA"/>
</dbReference>
<dbReference type="Gene3D" id="3.10.490.10">
    <property type="entry name" value="Gamma-glutamyl cyclotransferase-like"/>
    <property type="match status" value="1"/>
</dbReference>
<proteinExistence type="inferred from homology"/>
<dbReference type="GO" id="GO:0061929">
    <property type="term" value="F:gamma-glutamylaminecyclotransferase activity"/>
    <property type="evidence" value="ECO:0007669"/>
    <property type="project" value="InterPro"/>
</dbReference>
<name>A0A8J2W5V4_9NEOP</name>
<protein>
    <recommendedName>
        <fullName evidence="3">Gamma-glutamylcyclotransferase family protein</fullName>
    </recommendedName>
</protein>
<feature type="active site" description="Proton acceptor" evidence="2">
    <location>
        <position position="83"/>
    </location>
</feature>
<dbReference type="Pfam" id="PF06094">
    <property type="entry name" value="GGACT"/>
    <property type="match status" value="1"/>
</dbReference>
<dbReference type="SUPFAM" id="SSF110857">
    <property type="entry name" value="Gamma-glutamyl cyclotransferase-like"/>
    <property type="match status" value="1"/>
</dbReference>
<dbReference type="GO" id="GO:0005829">
    <property type="term" value="C:cytosol"/>
    <property type="evidence" value="ECO:0007669"/>
    <property type="project" value="TreeGrafter"/>
</dbReference>
<organism evidence="6 7">
    <name type="scientific">Danaus chrysippus</name>
    <name type="common">African queen</name>
    <dbReference type="NCBI Taxonomy" id="151541"/>
    <lineage>
        <taxon>Eukaryota</taxon>
        <taxon>Metazoa</taxon>
        <taxon>Ecdysozoa</taxon>
        <taxon>Arthropoda</taxon>
        <taxon>Hexapoda</taxon>
        <taxon>Insecta</taxon>
        <taxon>Pterygota</taxon>
        <taxon>Neoptera</taxon>
        <taxon>Endopterygota</taxon>
        <taxon>Lepidoptera</taxon>
        <taxon>Glossata</taxon>
        <taxon>Ditrysia</taxon>
        <taxon>Papilionoidea</taxon>
        <taxon>Nymphalidae</taxon>
        <taxon>Danainae</taxon>
        <taxon>Danaini</taxon>
        <taxon>Danaina</taxon>
        <taxon>Danaus</taxon>
        <taxon>Anosia</taxon>
    </lineage>
</organism>
<dbReference type="OrthoDB" id="113620at2759"/>
<evidence type="ECO:0000259" key="5">
    <source>
        <dbReference type="Pfam" id="PF06094"/>
    </source>
</evidence>
<dbReference type="InterPro" id="IPR013024">
    <property type="entry name" value="GGCT-like"/>
</dbReference>
<dbReference type="PANTHER" id="PTHR12510:SF4">
    <property type="entry name" value="GAMMA-GLUTAMYLAMINECYCLOTRANSFERASE"/>
    <property type="match status" value="1"/>
</dbReference>
<feature type="region of interest" description="Disordered" evidence="4">
    <location>
        <begin position="138"/>
        <end position="158"/>
    </location>
</feature>
<dbReference type="Proteomes" id="UP000789524">
    <property type="component" value="Unassembled WGS sequence"/>
</dbReference>
<reference evidence="6" key="1">
    <citation type="submission" date="2021-09" db="EMBL/GenBank/DDBJ databases">
        <authorList>
            <person name="Martin H S."/>
        </authorList>
    </citation>
    <scope>NUCLEOTIDE SEQUENCE</scope>
</reference>
<dbReference type="InterPro" id="IPR009288">
    <property type="entry name" value="AIG2-like_dom"/>
</dbReference>
<evidence type="ECO:0000256" key="4">
    <source>
        <dbReference type="SAM" id="MobiDB-lite"/>
    </source>
</evidence>
<gene>
    <name evidence="6" type="ORF">DCHRY22_LOCUS10493</name>
</gene>
<dbReference type="InterPro" id="IPR039126">
    <property type="entry name" value="GGACT"/>
</dbReference>
<dbReference type="CDD" id="cd06661">
    <property type="entry name" value="GGCT_like"/>
    <property type="match status" value="1"/>
</dbReference>
<accession>A0A8J2W5V4</accession>
<evidence type="ECO:0000256" key="3">
    <source>
        <dbReference type="RuleBase" id="RU367036"/>
    </source>
</evidence>
<comment type="caution">
    <text evidence="6">The sequence shown here is derived from an EMBL/GenBank/DDBJ whole genome shotgun (WGS) entry which is preliminary data.</text>
</comment>